<evidence type="ECO:0000313" key="5">
    <source>
        <dbReference type="EMBL" id="RMZ68198.1"/>
    </source>
</evidence>
<dbReference type="PANTHER" id="PTHR37534:SF15">
    <property type="entry name" value="ZN(II)2CYS6 TRANSCRIPTION FACTOR (EUROFUNG)"/>
    <property type="match status" value="1"/>
</dbReference>
<organism evidence="5 6">
    <name type="scientific">Pyrenophora seminiperda CCB06</name>
    <dbReference type="NCBI Taxonomy" id="1302712"/>
    <lineage>
        <taxon>Eukaryota</taxon>
        <taxon>Fungi</taxon>
        <taxon>Dikarya</taxon>
        <taxon>Ascomycota</taxon>
        <taxon>Pezizomycotina</taxon>
        <taxon>Dothideomycetes</taxon>
        <taxon>Pleosporomycetidae</taxon>
        <taxon>Pleosporales</taxon>
        <taxon>Pleosporineae</taxon>
        <taxon>Pleosporaceae</taxon>
        <taxon>Pyrenophora</taxon>
    </lineage>
</organism>
<dbReference type="OrthoDB" id="3509362at2759"/>
<proteinExistence type="predicted"/>
<dbReference type="InterPro" id="IPR036864">
    <property type="entry name" value="Zn2-C6_fun-type_DNA-bd_sf"/>
</dbReference>
<evidence type="ECO:0000256" key="1">
    <source>
        <dbReference type="ARBA" id="ARBA00004123"/>
    </source>
</evidence>
<feature type="compositionally biased region" description="Low complexity" evidence="3">
    <location>
        <begin position="102"/>
        <end position="118"/>
    </location>
</feature>
<accession>A0A3M7M169</accession>
<evidence type="ECO:0000313" key="6">
    <source>
        <dbReference type="Proteomes" id="UP000265663"/>
    </source>
</evidence>
<comment type="subcellular location">
    <subcellularLocation>
        <location evidence="1">Nucleus</location>
    </subcellularLocation>
</comment>
<feature type="domain" description="Zn(2)-C6 fungal-type" evidence="4">
    <location>
        <begin position="11"/>
        <end position="39"/>
    </location>
</feature>
<dbReference type="GO" id="GO:0000981">
    <property type="term" value="F:DNA-binding transcription factor activity, RNA polymerase II-specific"/>
    <property type="evidence" value="ECO:0007669"/>
    <property type="project" value="InterPro"/>
</dbReference>
<dbReference type="SMART" id="SM00066">
    <property type="entry name" value="GAL4"/>
    <property type="match status" value="1"/>
</dbReference>
<dbReference type="CDD" id="cd00067">
    <property type="entry name" value="GAL4"/>
    <property type="match status" value="1"/>
</dbReference>
<protein>
    <submittedName>
        <fullName evidence="5">Fungal Zn binuclear cluster domain containing</fullName>
    </submittedName>
</protein>
<reference evidence="5 6" key="1">
    <citation type="journal article" date="2014" name="PLoS ONE">
        <title>De novo Genome Assembly of the Fungal Plant Pathogen Pyrenophora semeniperda.</title>
        <authorList>
            <person name="Soliai M.M."/>
            <person name="Meyer S.E."/>
            <person name="Udall J.A."/>
            <person name="Elzinga D.E."/>
            <person name="Hermansen R.A."/>
            <person name="Bodily P.M."/>
            <person name="Hart A.A."/>
            <person name="Coleman C.E."/>
        </authorList>
    </citation>
    <scope>NUCLEOTIDE SEQUENCE [LARGE SCALE GENOMIC DNA]</scope>
    <source>
        <strain evidence="5 6">CCB06</strain>
        <tissue evidence="5">Mycelium</tissue>
    </source>
</reference>
<dbReference type="GO" id="GO:0045944">
    <property type="term" value="P:positive regulation of transcription by RNA polymerase II"/>
    <property type="evidence" value="ECO:0007669"/>
    <property type="project" value="TreeGrafter"/>
</dbReference>
<dbReference type="SUPFAM" id="SSF57701">
    <property type="entry name" value="Zn2/Cys6 DNA-binding domain"/>
    <property type="match status" value="1"/>
</dbReference>
<dbReference type="EMBL" id="KE747814">
    <property type="protein sequence ID" value="RMZ68198.1"/>
    <property type="molecule type" value="Genomic_DNA"/>
</dbReference>
<keyword evidence="6" id="KW-1185">Reference proteome</keyword>
<keyword evidence="2" id="KW-0539">Nucleus</keyword>
<dbReference type="InterPro" id="IPR001138">
    <property type="entry name" value="Zn2Cys6_DnaBD"/>
</dbReference>
<dbReference type="GO" id="GO:0000976">
    <property type="term" value="F:transcription cis-regulatory region binding"/>
    <property type="evidence" value="ECO:0007669"/>
    <property type="project" value="TreeGrafter"/>
</dbReference>
<gene>
    <name evidence="5" type="ORF">GMOD_00004406</name>
</gene>
<dbReference type="PANTHER" id="PTHR37534">
    <property type="entry name" value="TRANSCRIPTIONAL ACTIVATOR PROTEIN UGA3"/>
    <property type="match status" value="1"/>
</dbReference>
<sequence length="531" mass="59143">MATTHKRSRTGCWTCREAGYKCDEQKPFCGRCTRLKIVCKGYGVKLKWLDDAVSTLAKPPRKSRKKKAAVMEKEEEAFSPSSSSIISFASTPALQMQSPEGTTSSSSTITSPQSAKSMPLLPLRSSPELSYGLSHDDRWLLTYWVDQLSLLISVAPRTGVPTPFQRHLTAMAYEFSALRSTILSMAANHLAASSNASSLYLQAYRHQRDAIRELQRMIQEPEEMNLEPALATVMMMQVSSRLFGDEDEVHVANHLTGAKAMIARRSAAGGDAHLSSSSLRFLTSLFAYHDILSSVSRGSQPLLNHYTPDLFPAVEGEQDLKSIADVLLVVARISNLQHVIKARWAAEPFSPPLTEEENTMGRCIQQMLLAMDFNFTATTTTTTSDQPYQHDKNTDIAATAEAYRHAAFIYLYRTWLDIGAPNPISMEHISQCLTHLEQVDVKSPLTAAHVWPLFTAGCEAVEGGQRAFVMRRFEELWRAKRFPNLRRVARDVEVVWRAKDGEMGRKGEGGMAKVDCIQVILRGRGREVGLV</sequence>
<dbReference type="GO" id="GO:0005634">
    <property type="term" value="C:nucleus"/>
    <property type="evidence" value="ECO:0007669"/>
    <property type="project" value="UniProtKB-SubCell"/>
</dbReference>
<dbReference type="AlphaFoldDB" id="A0A3M7M169"/>
<dbReference type="InterPro" id="IPR021858">
    <property type="entry name" value="Fun_TF"/>
</dbReference>
<evidence type="ECO:0000259" key="4">
    <source>
        <dbReference type="PROSITE" id="PS50048"/>
    </source>
</evidence>
<dbReference type="Pfam" id="PF11951">
    <property type="entry name" value="Fungal_trans_2"/>
    <property type="match status" value="1"/>
</dbReference>
<dbReference type="GO" id="GO:0008270">
    <property type="term" value="F:zinc ion binding"/>
    <property type="evidence" value="ECO:0007669"/>
    <property type="project" value="InterPro"/>
</dbReference>
<dbReference type="PROSITE" id="PS50048">
    <property type="entry name" value="ZN2_CY6_FUNGAL_2"/>
    <property type="match status" value="1"/>
</dbReference>
<dbReference type="Pfam" id="PF00172">
    <property type="entry name" value="Zn_clus"/>
    <property type="match status" value="1"/>
</dbReference>
<evidence type="ECO:0000256" key="2">
    <source>
        <dbReference type="ARBA" id="ARBA00023242"/>
    </source>
</evidence>
<dbReference type="Gene3D" id="4.10.240.10">
    <property type="entry name" value="Zn(2)-C6 fungal-type DNA-binding domain"/>
    <property type="match status" value="1"/>
</dbReference>
<name>A0A3M7M169_9PLEO</name>
<feature type="region of interest" description="Disordered" evidence="3">
    <location>
        <begin position="96"/>
        <end position="118"/>
    </location>
</feature>
<dbReference type="Proteomes" id="UP000265663">
    <property type="component" value="Unassembled WGS sequence"/>
</dbReference>
<evidence type="ECO:0000256" key="3">
    <source>
        <dbReference type="SAM" id="MobiDB-lite"/>
    </source>
</evidence>